<name>K4LKJ0_THEPS</name>
<gene>
    <name evidence="1" type="ordered locus">Tph_c24100</name>
</gene>
<evidence type="ECO:0000313" key="1">
    <source>
        <dbReference type="EMBL" id="AFV12597.1"/>
    </source>
</evidence>
<reference evidence="1 2" key="1">
    <citation type="journal article" date="2012" name="BMC Genomics">
        <title>Genome-guided analysis of physiological and morphological traits of the fermentative acetate oxidizer Thermacetogenium phaeum.</title>
        <authorList>
            <person name="Oehler D."/>
            <person name="Poehlein A."/>
            <person name="Leimbach A."/>
            <person name="Muller N."/>
            <person name="Daniel R."/>
            <person name="Gottschalk G."/>
            <person name="Schink B."/>
        </authorList>
    </citation>
    <scope>NUCLEOTIDE SEQUENCE [LARGE SCALE GENOMIC DNA]</scope>
    <source>
        <strain evidence="2">ATCC BAA-254 / DSM 26808 / PB</strain>
    </source>
</reference>
<sequence>MSDVMDAFEAFSSVLTDNFHKKKVNVEFFCGECCKKAVKGKLEHIDRHVIILDGDEKDIKVITFGDKGPIDIEFVEKIIIPIKNICSVEIPSRDDKRED</sequence>
<evidence type="ECO:0000313" key="2">
    <source>
        <dbReference type="Proteomes" id="UP000000467"/>
    </source>
</evidence>
<dbReference type="KEGG" id="tpz:Tph_c24100"/>
<dbReference type="AlphaFoldDB" id="K4LKJ0"/>
<dbReference type="RefSeq" id="WP_015051462.1">
    <property type="nucleotide sequence ID" value="NC_018870.1"/>
</dbReference>
<dbReference type="OrthoDB" id="1724643at2"/>
<keyword evidence="2" id="KW-1185">Reference proteome</keyword>
<accession>K4LKJ0</accession>
<dbReference type="EMBL" id="CP003732">
    <property type="protein sequence ID" value="AFV12597.1"/>
    <property type="molecule type" value="Genomic_DNA"/>
</dbReference>
<dbReference type="HOGENOM" id="CLU_2319187_0_0_9"/>
<proteinExistence type="predicted"/>
<protein>
    <submittedName>
        <fullName evidence="1">Uncharacterized protein</fullName>
    </submittedName>
</protein>
<dbReference type="Proteomes" id="UP000000467">
    <property type="component" value="Chromosome"/>
</dbReference>
<organism evidence="1 2">
    <name type="scientific">Thermacetogenium phaeum (strain ATCC BAA-254 / DSM 26808 / PB)</name>
    <dbReference type="NCBI Taxonomy" id="1089553"/>
    <lineage>
        <taxon>Bacteria</taxon>
        <taxon>Bacillati</taxon>
        <taxon>Bacillota</taxon>
        <taxon>Clostridia</taxon>
        <taxon>Thermoanaerobacterales</taxon>
        <taxon>Thermoanaerobacteraceae</taxon>
        <taxon>Thermacetogenium</taxon>
    </lineage>
</organism>
<dbReference type="STRING" id="1089553.Tph_c24100"/>